<dbReference type="InterPro" id="IPR026564">
    <property type="entry name" value="Transcrip_reg_TACO1-like_dom3"/>
</dbReference>
<reference evidence="4" key="1">
    <citation type="submission" date="2023-02" db="EMBL/GenBank/DDBJ databases">
        <title>Identification and recombinant expression of a fungal hydrolase from Papiliotrema laurentii that hydrolyzes apple cutin and clears colloidal polyester polyurethane.</title>
        <authorList>
            <consortium name="DOE Joint Genome Institute"/>
            <person name="Roman V.A."/>
            <person name="Bojanowski C."/>
            <person name="Crable B.R."/>
            <person name="Wagner D.N."/>
            <person name="Hung C.S."/>
            <person name="Nadeau L.J."/>
            <person name="Schratz L."/>
            <person name="Haridas S."/>
            <person name="Pangilinan J."/>
            <person name="Lipzen A."/>
            <person name="Na H."/>
            <person name="Yan M."/>
            <person name="Ng V."/>
            <person name="Grigoriev I.V."/>
            <person name="Spatafora J.W."/>
            <person name="Barlow D."/>
            <person name="Biffinger J."/>
            <person name="Kelley-Loughnane N."/>
            <person name="Varaljay V.A."/>
            <person name="Crookes-Goodson W.J."/>
        </authorList>
    </citation>
    <scope>NUCLEOTIDE SEQUENCE</scope>
    <source>
        <strain evidence="4">5307AH</strain>
    </source>
</reference>
<evidence type="ECO:0000256" key="1">
    <source>
        <dbReference type="ARBA" id="ARBA00008724"/>
    </source>
</evidence>
<dbReference type="GO" id="GO:0005739">
    <property type="term" value="C:mitochondrion"/>
    <property type="evidence" value="ECO:0007669"/>
    <property type="project" value="TreeGrafter"/>
</dbReference>
<organism evidence="4 5">
    <name type="scientific">Papiliotrema laurentii</name>
    <name type="common">Cryptococcus laurentii</name>
    <dbReference type="NCBI Taxonomy" id="5418"/>
    <lineage>
        <taxon>Eukaryota</taxon>
        <taxon>Fungi</taxon>
        <taxon>Dikarya</taxon>
        <taxon>Basidiomycota</taxon>
        <taxon>Agaricomycotina</taxon>
        <taxon>Tremellomycetes</taxon>
        <taxon>Tremellales</taxon>
        <taxon>Rhynchogastremaceae</taxon>
        <taxon>Papiliotrema</taxon>
    </lineage>
</organism>
<dbReference type="PANTHER" id="PTHR12532:SF0">
    <property type="entry name" value="TRANSLATIONAL ACTIVATOR OF CYTOCHROME C OXIDASE 1"/>
    <property type="match status" value="1"/>
</dbReference>
<proteinExistence type="inferred from homology"/>
<name>A0AAD9FW89_PAPLA</name>
<dbReference type="InterPro" id="IPR029072">
    <property type="entry name" value="YebC-like"/>
</dbReference>
<sequence length="302" mass="32944">MAAIRTASFGLFARNVCVAGPSRVPLAGHSARTAEWTRAVRSLTTTTSVSSGHNRWSKIRHRKGAADAAKSARLSRLCNEIYRTLKPPNSHDPAVNTRLAVALERGKEGGVTKAHVEHVMAKARSVAEGTGKDMMYEALGPEGREALIIQCVSDNSNRTIQGLNKVLQRHKYRMAPVAFMFEKKGLITIDPSKSSRTFDELFEAAVEAGAEDVQETEGEEGPEWAVYTQLSDLNTVTTHLSAPPLDKELAIIQSEPAYVPTDPLEISEDGMGLSEEQADIMMQVSEALEEDSDVVKVWTNLA</sequence>
<accession>A0AAD9FW89</accession>
<protein>
    <submittedName>
        <fullName evidence="4">Mitochondrion protein</fullName>
    </submittedName>
</protein>
<comment type="similarity">
    <text evidence="1">Belongs to the TACO1 family.</text>
</comment>
<dbReference type="Pfam" id="PF01709">
    <property type="entry name" value="Transcrip_reg"/>
    <property type="match status" value="1"/>
</dbReference>
<evidence type="ECO:0000259" key="3">
    <source>
        <dbReference type="Pfam" id="PF20772"/>
    </source>
</evidence>
<dbReference type="SUPFAM" id="SSF75625">
    <property type="entry name" value="YebC-like"/>
    <property type="match status" value="1"/>
</dbReference>
<dbReference type="EMBL" id="JAODAN010000001">
    <property type="protein sequence ID" value="KAK1927178.1"/>
    <property type="molecule type" value="Genomic_DNA"/>
</dbReference>
<gene>
    <name evidence="4" type="ORF">DB88DRAFT_477066</name>
</gene>
<dbReference type="Gene3D" id="1.10.10.200">
    <property type="match status" value="1"/>
</dbReference>
<keyword evidence="5" id="KW-1185">Reference proteome</keyword>
<evidence type="ECO:0000313" key="4">
    <source>
        <dbReference type="EMBL" id="KAK1927178.1"/>
    </source>
</evidence>
<dbReference type="InterPro" id="IPR017856">
    <property type="entry name" value="Integrase-like_N"/>
</dbReference>
<dbReference type="Pfam" id="PF20772">
    <property type="entry name" value="TACO1_YebC_N"/>
    <property type="match status" value="1"/>
</dbReference>
<dbReference type="Gene3D" id="3.30.70.980">
    <property type="match status" value="2"/>
</dbReference>
<dbReference type="InterPro" id="IPR048300">
    <property type="entry name" value="TACO1_YebC-like_2nd/3rd_dom"/>
</dbReference>
<evidence type="ECO:0000259" key="2">
    <source>
        <dbReference type="Pfam" id="PF01709"/>
    </source>
</evidence>
<dbReference type="AlphaFoldDB" id="A0AAD9FW89"/>
<feature type="domain" description="TACO1/YebC-like N-terminal" evidence="3">
    <location>
        <begin position="54"/>
        <end position="124"/>
    </location>
</feature>
<evidence type="ECO:0000313" key="5">
    <source>
        <dbReference type="Proteomes" id="UP001182556"/>
    </source>
</evidence>
<dbReference type="InterPro" id="IPR002876">
    <property type="entry name" value="Transcrip_reg_TACO1-like"/>
</dbReference>
<dbReference type="InterPro" id="IPR049083">
    <property type="entry name" value="TACO1_YebC_N"/>
</dbReference>
<dbReference type="Proteomes" id="UP001182556">
    <property type="component" value="Unassembled WGS sequence"/>
</dbReference>
<dbReference type="PANTHER" id="PTHR12532">
    <property type="entry name" value="TRANSLATIONAL ACTIVATOR OF CYTOCHROME C OXIDASE 1"/>
    <property type="match status" value="1"/>
</dbReference>
<comment type="caution">
    <text evidence="4">The sequence shown here is derived from an EMBL/GenBank/DDBJ whole genome shotgun (WGS) entry which is preliminary data.</text>
</comment>
<feature type="domain" description="TACO1/YebC-like second and third" evidence="2">
    <location>
        <begin position="133"/>
        <end position="301"/>
    </location>
</feature>